<sequence>MQFVLDDLDVVDVAFSPHWWAQALDGLDHQDGPCQHLMRRVTSEDGAWMNLTFAGEGTRLSLYGLRGPGNVTPFIVEVDGRRSVHSSYAPFLQGQQLLFSASFPSAAQRTVSFITSHPAGQHGVLGVDCVIVDRGPIRRVSQPACSASAFNLMRSQIHANANDMYLQSATIISAKFHVTLVSGFVDCPVGQFQMQFLLALICLSPDASSSSSATVPVSSRSGNGGFIAAYILASVLGLLLLALAAWGILRFRSRRRMRADRAFRGLGTGASSTSPFAVRSSTNPNLTNLPPRKVRLLDPLRQARLGGSQQLALPRASSPPWLPARWRRPSADMDAGPGRSRSSITDSSIEYASRAQADAPAVPPRRWWADDRPPSSDSVSTADASTNPFLVPPVSVRAFAFHDDRHQDAGSDAESESALSGTT</sequence>
<reference evidence="1" key="1">
    <citation type="submission" date="2021-02" db="EMBL/GenBank/DDBJ databases">
        <authorList>
            <consortium name="DOE Joint Genome Institute"/>
            <person name="Ahrendt S."/>
            <person name="Looney B.P."/>
            <person name="Miyauchi S."/>
            <person name="Morin E."/>
            <person name="Drula E."/>
            <person name="Courty P.E."/>
            <person name="Chicoki N."/>
            <person name="Fauchery L."/>
            <person name="Kohler A."/>
            <person name="Kuo A."/>
            <person name="Labutti K."/>
            <person name="Pangilinan J."/>
            <person name="Lipzen A."/>
            <person name="Riley R."/>
            <person name="Andreopoulos W."/>
            <person name="He G."/>
            <person name="Johnson J."/>
            <person name="Barry K.W."/>
            <person name="Grigoriev I.V."/>
            <person name="Nagy L."/>
            <person name="Hibbett D."/>
            <person name="Henrissat B."/>
            <person name="Matheny P.B."/>
            <person name="Labbe J."/>
            <person name="Martin F."/>
        </authorList>
    </citation>
    <scope>NUCLEOTIDE SEQUENCE</scope>
    <source>
        <strain evidence="1">EC-137</strain>
    </source>
</reference>
<evidence type="ECO:0000313" key="2">
    <source>
        <dbReference type="Proteomes" id="UP000814128"/>
    </source>
</evidence>
<reference evidence="1" key="2">
    <citation type="journal article" date="2022" name="New Phytol.">
        <title>Evolutionary transition to the ectomycorrhizal habit in the genomes of a hyperdiverse lineage of mushroom-forming fungi.</title>
        <authorList>
            <person name="Looney B."/>
            <person name="Miyauchi S."/>
            <person name="Morin E."/>
            <person name="Drula E."/>
            <person name="Courty P.E."/>
            <person name="Kohler A."/>
            <person name="Kuo A."/>
            <person name="LaButti K."/>
            <person name="Pangilinan J."/>
            <person name="Lipzen A."/>
            <person name="Riley R."/>
            <person name="Andreopoulos W."/>
            <person name="He G."/>
            <person name="Johnson J."/>
            <person name="Nolan M."/>
            <person name="Tritt A."/>
            <person name="Barry K.W."/>
            <person name="Grigoriev I.V."/>
            <person name="Nagy L.G."/>
            <person name="Hibbett D."/>
            <person name="Henrissat B."/>
            <person name="Matheny P.B."/>
            <person name="Labbe J."/>
            <person name="Martin F.M."/>
        </authorList>
    </citation>
    <scope>NUCLEOTIDE SEQUENCE</scope>
    <source>
        <strain evidence="1">EC-137</strain>
    </source>
</reference>
<accession>A0ACB8QIH1</accession>
<dbReference type="Proteomes" id="UP000814128">
    <property type="component" value="Unassembled WGS sequence"/>
</dbReference>
<evidence type="ECO:0000313" key="1">
    <source>
        <dbReference type="EMBL" id="KAI0031639.1"/>
    </source>
</evidence>
<proteinExistence type="predicted"/>
<organism evidence="1 2">
    <name type="scientific">Vararia minispora EC-137</name>
    <dbReference type="NCBI Taxonomy" id="1314806"/>
    <lineage>
        <taxon>Eukaryota</taxon>
        <taxon>Fungi</taxon>
        <taxon>Dikarya</taxon>
        <taxon>Basidiomycota</taxon>
        <taxon>Agaricomycotina</taxon>
        <taxon>Agaricomycetes</taxon>
        <taxon>Russulales</taxon>
        <taxon>Lachnocladiaceae</taxon>
        <taxon>Vararia</taxon>
    </lineage>
</organism>
<dbReference type="EMBL" id="MU273572">
    <property type="protein sequence ID" value="KAI0031639.1"/>
    <property type="molecule type" value="Genomic_DNA"/>
</dbReference>
<protein>
    <submittedName>
        <fullName evidence="1">Uncharacterized protein</fullName>
    </submittedName>
</protein>
<keyword evidence="2" id="KW-1185">Reference proteome</keyword>
<gene>
    <name evidence="1" type="ORF">K488DRAFT_86608</name>
</gene>
<name>A0ACB8QIH1_9AGAM</name>
<comment type="caution">
    <text evidence="1">The sequence shown here is derived from an EMBL/GenBank/DDBJ whole genome shotgun (WGS) entry which is preliminary data.</text>
</comment>